<evidence type="ECO:0000313" key="2">
    <source>
        <dbReference type="Proteomes" id="UP001057402"/>
    </source>
</evidence>
<keyword evidence="2" id="KW-1185">Reference proteome</keyword>
<dbReference type="EMBL" id="CM042889">
    <property type="protein sequence ID" value="KAI4318578.1"/>
    <property type="molecule type" value="Genomic_DNA"/>
</dbReference>
<gene>
    <name evidence="1" type="ORF">MLD38_032261</name>
</gene>
<protein>
    <submittedName>
        <fullName evidence="1">Uncharacterized protein</fullName>
    </submittedName>
</protein>
<organism evidence="1 2">
    <name type="scientific">Melastoma candidum</name>
    <dbReference type="NCBI Taxonomy" id="119954"/>
    <lineage>
        <taxon>Eukaryota</taxon>
        <taxon>Viridiplantae</taxon>
        <taxon>Streptophyta</taxon>
        <taxon>Embryophyta</taxon>
        <taxon>Tracheophyta</taxon>
        <taxon>Spermatophyta</taxon>
        <taxon>Magnoliopsida</taxon>
        <taxon>eudicotyledons</taxon>
        <taxon>Gunneridae</taxon>
        <taxon>Pentapetalae</taxon>
        <taxon>rosids</taxon>
        <taxon>malvids</taxon>
        <taxon>Myrtales</taxon>
        <taxon>Melastomataceae</taxon>
        <taxon>Melastomatoideae</taxon>
        <taxon>Melastomateae</taxon>
        <taxon>Melastoma</taxon>
    </lineage>
</organism>
<accession>A0ACB9M3J6</accession>
<sequence length="623" mass="67998">MKRKRKTTTSTKADGRPSLTEHTNRSIRGTNGQHQSPAILTTTPRRSTRRNPNPKLRNAGESGGGRVVGKRNGAGRIGRRRRKKRKQLKHVLRKSPEEEEEGEEKVEEVVEEEEEEEDPLESSTKKKRRIEEIAGIAAGDEAEEEEKKAVSGLMTVAGTARQESHLDSGLSKPLPDKKILLYILDRLQRKDTFGVFSEPVDPEELPDYDEVIEHPMDFGTVRKKLDSGAYLNLEQFEKDIFLISANAMQYNAPSTIYFRQARAIEELAKKNFEELRQCGDGSGTTFKIIRRGRPPKHLKTVGEPAANGVGLIPSSHATLATGGANTISMSCDRRNADIYGSTNSFGRLCHGPRSNDIYASTFLEKRFDRNDEYTSSHHKGSSIRHGKMQEVRGDSRRCTYNQFDPSASGREAFLFAFFRRDRKQFMPVGLQAPHSYARSLARFAANLGPVAWKVASSKIEKSLPAGVKFGPGWVGQNDIVQVSLSACDPQNSASGTNQVVTAVAEHSDGGESQGPRVQEIQSDHALDSASEFVVSNNSSCIIPASSLGHAQLKFMRSGVNGVNDLMKSGLAANVRQLVGSGAMSESISVAESGNPGPNNPVVGDSTEYNPLPDAVAAASGHGS</sequence>
<evidence type="ECO:0000313" key="1">
    <source>
        <dbReference type="EMBL" id="KAI4318578.1"/>
    </source>
</evidence>
<reference evidence="2" key="1">
    <citation type="journal article" date="2023" name="Front. Plant Sci.">
        <title>Chromosomal-level genome assembly of Melastoma candidum provides insights into trichome evolution.</title>
        <authorList>
            <person name="Zhong Y."/>
            <person name="Wu W."/>
            <person name="Sun C."/>
            <person name="Zou P."/>
            <person name="Liu Y."/>
            <person name="Dai S."/>
            <person name="Zhou R."/>
        </authorList>
    </citation>
    <scope>NUCLEOTIDE SEQUENCE [LARGE SCALE GENOMIC DNA]</scope>
</reference>
<dbReference type="Proteomes" id="UP001057402">
    <property type="component" value="Chromosome 10"/>
</dbReference>
<proteinExistence type="predicted"/>
<name>A0ACB9M3J6_9MYRT</name>
<comment type="caution">
    <text evidence="1">The sequence shown here is derived from an EMBL/GenBank/DDBJ whole genome shotgun (WGS) entry which is preliminary data.</text>
</comment>